<proteinExistence type="predicted"/>
<feature type="compositionally biased region" description="Basic and acidic residues" evidence="1">
    <location>
        <begin position="882"/>
        <end position="900"/>
    </location>
</feature>
<dbReference type="GeneID" id="87863157"/>
<feature type="domain" description="DUF6604" evidence="2">
    <location>
        <begin position="12"/>
        <end position="287"/>
    </location>
</feature>
<dbReference type="Pfam" id="PF20253">
    <property type="entry name" value="DUF6604"/>
    <property type="match status" value="1"/>
</dbReference>
<accession>A0AAE0JP00</accession>
<reference evidence="3" key="2">
    <citation type="submission" date="2023-06" db="EMBL/GenBank/DDBJ databases">
        <authorList>
            <consortium name="Lawrence Berkeley National Laboratory"/>
            <person name="Haridas S."/>
            <person name="Hensen N."/>
            <person name="Bonometti L."/>
            <person name="Westerberg I."/>
            <person name="Brannstrom I.O."/>
            <person name="Guillou S."/>
            <person name="Cros-Aarteil S."/>
            <person name="Calhoun S."/>
            <person name="Kuo A."/>
            <person name="Mondo S."/>
            <person name="Pangilinan J."/>
            <person name="Riley R."/>
            <person name="Labutti K."/>
            <person name="Andreopoulos B."/>
            <person name="Lipzen A."/>
            <person name="Chen C."/>
            <person name="Yanf M."/>
            <person name="Daum C."/>
            <person name="Ng V."/>
            <person name="Clum A."/>
            <person name="Steindorff A."/>
            <person name="Ohm R."/>
            <person name="Martin F."/>
            <person name="Silar P."/>
            <person name="Natvig D."/>
            <person name="Lalanne C."/>
            <person name="Gautier V."/>
            <person name="Ament-Velasquez S.L."/>
            <person name="Kruys A."/>
            <person name="Hutchinson M.I."/>
            <person name="Powell A.J."/>
            <person name="Barry K."/>
            <person name="Miller A.N."/>
            <person name="Grigoriev I.V."/>
            <person name="Debuchy R."/>
            <person name="Gladieux P."/>
            <person name="Thoren M.H."/>
            <person name="Johannesson H."/>
        </authorList>
    </citation>
    <scope>NUCLEOTIDE SEQUENCE</scope>
    <source>
        <strain evidence="3">CBS 560.94</strain>
    </source>
</reference>
<feature type="compositionally biased region" description="Basic residues" evidence="1">
    <location>
        <begin position="54"/>
        <end position="68"/>
    </location>
</feature>
<dbReference type="PANTHER" id="PTHR38795">
    <property type="entry name" value="DUF6604 DOMAIN-CONTAINING PROTEIN"/>
    <property type="match status" value="1"/>
</dbReference>
<keyword evidence="4" id="KW-1185">Reference proteome</keyword>
<evidence type="ECO:0000259" key="2">
    <source>
        <dbReference type="Pfam" id="PF20253"/>
    </source>
</evidence>
<comment type="caution">
    <text evidence="3">The sequence shown here is derived from an EMBL/GenBank/DDBJ whole genome shotgun (WGS) entry which is preliminary data.</text>
</comment>
<feature type="region of interest" description="Disordered" evidence="1">
    <location>
        <begin position="882"/>
        <end position="916"/>
    </location>
</feature>
<dbReference type="AlphaFoldDB" id="A0AAE0JP00"/>
<dbReference type="PANTHER" id="PTHR38795:SF1">
    <property type="entry name" value="DUF6604 DOMAIN-CONTAINING PROTEIN"/>
    <property type="match status" value="1"/>
</dbReference>
<organism evidence="3 4">
    <name type="scientific">Neurospora tetraspora</name>
    <dbReference type="NCBI Taxonomy" id="94610"/>
    <lineage>
        <taxon>Eukaryota</taxon>
        <taxon>Fungi</taxon>
        <taxon>Dikarya</taxon>
        <taxon>Ascomycota</taxon>
        <taxon>Pezizomycotina</taxon>
        <taxon>Sordariomycetes</taxon>
        <taxon>Sordariomycetidae</taxon>
        <taxon>Sordariales</taxon>
        <taxon>Sordariaceae</taxon>
        <taxon>Neurospora</taxon>
    </lineage>
</organism>
<gene>
    <name evidence="3" type="ORF">B0H65DRAFT_450436</name>
</gene>
<dbReference type="EMBL" id="JAUEPP010000001">
    <property type="protein sequence ID" value="KAK3355017.1"/>
    <property type="molecule type" value="Genomic_DNA"/>
</dbReference>
<dbReference type="InterPro" id="IPR046539">
    <property type="entry name" value="DUF6604"/>
</dbReference>
<evidence type="ECO:0000313" key="4">
    <source>
        <dbReference type="Proteomes" id="UP001278500"/>
    </source>
</evidence>
<evidence type="ECO:0000313" key="3">
    <source>
        <dbReference type="EMBL" id="KAK3355017.1"/>
    </source>
</evidence>
<sequence>MMLPSNLYSTYRQYKHDTDIVASWLAQTGKTLGCATELLASNSASPTNVNLKSARLKGKARKSAKAQAHRQADNFSNQSQTRQKYVLALKNFVPLAEFIGTKLNEAKIVEIPAVVPTAIERAITVRKGFAQLLQEHGRALKLESNENHSYFVSVLEKVRHVLEPLFKDCWTKRALPKLPETTATANPFDLLDFYDAPDFDLGGDSTGSSEQAAKGKETVDEGVVVEYEAEDAASSLVAFATLFRDVRALRMQVRSLWAAYAKGELSLPSVAVATNTAINIARYMEEDAGDSIRLNGDKKTAKDWALFYYQMAASSQGIDITKPTPGCNMNLDAFPMFDESMTLSFILLEAWINQARASSEVVTYNGKFGWYEPTIDYDAAPPDVKWQQDKAAFLEVAPQFDLMGRFNTTPPDALPEGLYSGMPVEDELLRGLRLLLTNKDKVLPFWLGFATAIHLDIRRVLGRQSEKPFWAMMRYNMAIDDSITQNLEYYENLTIKGWDQVDGDKRLIRLQNEARWFTENPLYKVIESTGLLTSRNNKEHTFLKMHPLFCGLWIHYIRTTYHLLAAQFERCWGGILYTGHLYNALNNENLINGAAKWDDMDLLHRLQGGKDKFFVGAAPTERDNYHKQLCMMMGFSATSFIASTRNKTRKLVPTKAGPRSLVAQGKVSSMFHNQYRPSMEGIKLSVDDVQAILNKKSPNPQKTPQATPSQLIHQLALDIEAEIPETSVDYLAMHRQCWDFLRSLKTAVDPYFSRVAGPGWIEREHQLPFVVGYIFSTALDPLGGESKMTEFLVLASEVYKEVVAPYRKDVTFFLETIQDYDKMLSHPEDKFLGPMLNELSIEEPEEEEWVDSEFEEMMEYDREMDALCREYDSEWDDEPEDRAAADFRPNDPLLDPRLREGFGPGESFRDPYVEPGEPVTMSVEAMQRWVRASRALERNPNAVSQKDAEWLRLVLRSAEFQNTRQRADRERHA</sequence>
<dbReference type="RefSeq" id="XP_062686395.1">
    <property type="nucleotide sequence ID" value="XM_062826003.1"/>
</dbReference>
<name>A0AAE0JP00_9PEZI</name>
<dbReference type="Proteomes" id="UP001278500">
    <property type="component" value="Unassembled WGS sequence"/>
</dbReference>
<reference evidence="3" key="1">
    <citation type="journal article" date="2023" name="Mol. Phylogenet. Evol.">
        <title>Genome-scale phylogeny and comparative genomics of the fungal order Sordariales.</title>
        <authorList>
            <person name="Hensen N."/>
            <person name="Bonometti L."/>
            <person name="Westerberg I."/>
            <person name="Brannstrom I.O."/>
            <person name="Guillou S."/>
            <person name="Cros-Aarteil S."/>
            <person name="Calhoun S."/>
            <person name="Haridas S."/>
            <person name="Kuo A."/>
            <person name="Mondo S."/>
            <person name="Pangilinan J."/>
            <person name="Riley R."/>
            <person name="LaButti K."/>
            <person name="Andreopoulos B."/>
            <person name="Lipzen A."/>
            <person name="Chen C."/>
            <person name="Yan M."/>
            <person name="Daum C."/>
            <person name="Ng V."/>
            <person name="Clum A."/>
            <person name="Steindorff A."/>
            <person name="Ohm R.A."/>
            <person name="Martin F."/>
            <person name="Silar P."/>
            <person name="Natvig D.O."/>
            <person name="Lalanne C."/>
            <person name="Gautier V."/>
            <person name="Ament-Velasquez S.L."/>
            <person name="Kruys A."/>
            <person name="Hutchinson M.I."/>
            <person name="Powell A.J."/>
            <person name="Barry K."/>
            <person name="Miller A.N."/>
            <person name="Grigoriev I.V."/>
            <person name="Debuchy R."/>
            <person name="Gladieux P."/>
            <person name="Hiltunen Thoren M."/>
            <person name="Johannesson H."/>
        </authorList>
    </citation>
    <scope>NUCLEOTIDE SEQUENCE</scope>
    <source>
        <strain evidence="3">CBS 560.94</strain>
    </source>
</reference>
<feature type="region of interest" description="Disordered" evidence="1">
    <location>
        <begin position="54"/>
        <end position="77"/>
    </location>
</feature>
<protein>
    <recommendedName>
        <fullName evidence="2">DUF6604 domain-containing protein</fullName>
    </recommendedName>
</protein>
<evidence type="ECO:0000256" key="1">
    <source>
        <dbReference type="SAM" id="MobiDB-lite"/>
    </source>
</evidence>